<reference evidence="1" key="1">
    <citation type="submission" date="2021-07" db="EMBL/GenBank/DDBJ databases">
        <title>Neiella marina sp. nov., isolated from the intestinal content of sea cucumber Apostichopus japonicus.</title>
        <authorList>
            <person name="Bai X."/>
        </authorList>
    </citation>
    <scope>NUCLEOTIDE SEQUENCE</scope>
    <source>
        <strain evidence="1">126</strain>
    </source>
</reference>
<dbReference type="RefSeq" id="WP_220105583.1">
    <property type="nucleotide sequence ID" value="NZ_JAHZSS010000036.1"/>
</dbReference>
<evidence type="ECO:0000313" key="2">
    <source>
        <dbReference type="Proteomes" id="UP001166251"/>
    </source>
</evidence>
<dbReference type="EMBL" id="JAHZSS010000036">
    <property type="protein sequence ID" value="MBW8192961.1"/>
    <property type="molecule type" value="Genomic_DNA"/>
</dbReference>
<evidence type="ECO:0000313" key="1">
    <source>
        <dbReference type="EMBL" id="MBW8192961.1"/>
    </source>
</evidence>
<gene>
    <name evidence="1" type="ORF">K0504_18165</name>
</gene>
<dbReference type="Gene3D" id="3.30.450.20">
    <property type="entry name" value="PAS domain"/>
    <property type="match status" value="1"/>
</dbReference>
<evidence type="ECO:0008006" key="3">
    <source>
        <dbReference type="Google" id="ProtNLM"/>
    </source>
</evidence>
<dbReference type="Proteomes" id="UP001166251">
    <property type="component" value="Unassembled WGS sequence"/>
</dbReference>
<feature type="non-terminal residue" evidence="1">
    <location>
        <position position="155"/>
    </location>
</feature>
<accession>A0ABS7EKU7</accession>
<comment type="caution">
    <text evidence="1">The sequence shown here is derived from an EMBL/GenBank/DDBJ whole genome shotgun (WGS) entry which is preliminary data.</text>
</comment>
<keyword evidence="2" id="KW-1185">Reference proteome</keyword>
<name>A0ABS7EKU7_9GAMM</name>
<organism evidence="1 2">
    <name type="scientific">Neiella holothuriorum</name>
    <dbReference type="NCBI Taxonomy" id="2870530"/>
    <lineage>
        <taxon>Bacteria</taxon>
        <taxon>Pseudomonadati</taxon>
        <taxon>Pseudomonadota</taxon>
        <taxon>Gammaproteobacteria</taxon>
        <taxon>Alteromonadales</taxon>
        <taxon>Echinimonadaceae</taxon>
        <taxon>Neiella</taxon>
    </lineage>
</organism>
<protein>
    <recommendedName>
        <fullName evidence="3">Methyl-accepting chemotaxis protein</fullName>
    </recommendedName>
</protein>
<sequence length="155" mass="17475">MKHFFGFKAVLISSTVVIFLLALAITSYISIYQLEEVVKADVIQKISNSASYETESIENYVIKNSQPIADLAELYSKYGYNDRHEKHVEFAAMTGGLSKVTLGFIDGRSYSSKPSNESFPGGIGRIEKYDPRTRPWFQYGLTQSQLAMSDVFFTK</sequence>
<proteinExistence type="predicted"/>